<evidence type="ECO:0000313" key="3">
    <source>
        <dbReference type="Proteomes" id="UP000827892"/>
    </source>
</evidence>
<sequence>MSNSSPQKKLRSRFPDKSFSSIAVTRPAATTTELLPAKSTVPTNFQMTSMSPPSSLTSPPVEFSPSPPPRRPKPTAKTVNKTFLSNFSSLTFFKRMSFHYFLLIKCVLRTS</sequence>
<name>A0AAE9DD55_CAEBR</name>
<proteinExistence type="predicted"/>
<evidence type="ECO:0000313" key="2">
    <source>
        <dbReference type="EMBL" id="ULU01356.1"/>
    </source>
</evidence>
<dbReference type="AlphaFoldDB" id="A0AAE9DD55"/>
<gene>
    <name evidence="2" type="ORF">L3Y34_001599</name>
</gene>
<dbReference type="EMBL" id="CP090893">
    <property type="protein sequence ID" value="ULU01356.1"/>
    <property type="molecule type" value="Genomic_DNA"/>
</dbReference>
<evidence type="ECO:0000256" key="1">
    <source>
        <dbReference type="SAM" id="MobiDB-lite"/>
    </source>
</evidence>
<feature type="region of interest" description="Disordered" evidence="1">
    <location>
        <begin position="34"/>
        <end position="77"/>
    </location>
</feature>
<accession>A0AAE9DD55</accession>
<dbReference type="Proteomes" id="UP000827892">
    <property type="component" value="Chromosome III"/>
</dbReference>
<feature type="compositionally biased region" description="Low complexity" evidence="1">
    <location>
        <begin position="47"/>
        <end position="64"/>
    </location>
</feature>
<protein>
    <submittedName>
        <fullName evidence="2">Uncharacterized protein</fullName>
    </submittedName>
</protein>
<organism evidence="2 3">
    <name type="scientific">Caenorhabditis briggsae</name>
    <dbReference type="NCBI Taxonomy" id="6238"/>
    <lineage>
        <taxon>Eukaryota</taxon>
        <taxon>Metazoa</taxon>
        <taxon>Ecdysozoa</taxon>
        <taxon>Nematoda</taxon>
        <taxon>Chromadorea</taxon>
        <taxon>Rhabditida</taxon>
        <taxon>Rhabditina</taxon>
        <taxon>Rhabditomorpha</taxon>
        <taxon>Rhabditoidea</taxon>
        <taxon>Rhabditidae</taxon>
        <taxon>Peloderinae</taxon>
        <taxon>Caenorhabditis</taxon>
    </lineage>
</organism>
<reference evidence="2 3" key="1">
    <citation type="submission" date="2022-05" db="EMBL/GenBank/DDBJ databases">
        <title>Chromosome-level reference genomes for two strains of Caenorhabditis briggsae: an improved platform for comparative genomics.</title>
        <authorList>
            <person name="Stevens L."/>
            <person name="Andersen E.C."/>
        </authorList>
    </citation>
    <scope>NUCLEOTIDE SEQUENCE [LARGE SCALE GENOMIC DNA]</scope>
    <source>
        <strain evidence="2">QX1410_ONT</strain>
        <tissue evidence="2">Whole-organism</tissue>
    </source>
</reference>